<accession>W7XC29</accession>
<dbReference type="RefSeq" id="XP_012652630.1">
    <property type="nucleotide sequence ID" value="XM_012797176.1"/>
</dbReference>
<dbReference type="AlphaFoldDB" id="W7XC29"/>
<dbReference type="InParanoid" id="W7XC29"/>
<dbReference type="GeneID" id="24436957"/>
<organism evidence="1 2">
    <name type="scientific">Tetrahymena thermophila (strain SB210)</name>
    <dbReference type="NCBI Taxonomy" id="312017"/>
    <lineage>
        <taxon>Eukaryota</taxon>
        <taxon>Sar</taxon>
        <taxon>Alveolata</taxon>
        <taxon>Ciliophora</taxon>
        <taxon>Intramacronucleata</taxon>
        <taxon>Oligohymenophorea</taxon>
        <taxon>Hymenostomatida</taxon>
        <taxon>Tetrahymenina</taxon>
        <taxon>Tetrahymenidae</taxon>
        <taxon>Tetrahymena</taxon>
    </lineage>
</organism>
<sequence length="423" mass="49959">MQKTNIQENCQKHKGQFKSILLFDQNNIQPLMCLSCAKIASKNSNNVIDVNEFIHSDEDSIFSNFPPLIDDTLYQKLDELLADQEKNFLDKCISQVQNYFYQLKAEINIKLDLQRDKIKNNIIQIFCQNDSLIHRFNNISQKKELQNLYNNYNEQSAQKIKEIVNQMYQNINQNTQQIKQKVDEIMEVLNKFRLDQPLQTKNQLIQLVEKINFFQDSLLDLNKINKQEQIITSDIRPQQKVNQIELLGFEKSKNFKNSQQIIIEKTKTNELLIRQSREGFGISYSNFIIDPKKKYVLRFEIQPLDQSNYSDFSFIAGLIQENHINSSEIDCGIRLLYQGQKSLSSSSIIESTNKNLEIRIHLQDQLFKIVSLPSYHNVYELQKKETIKENCQFRLAFLLYYTSHKFVINYFSEVNKFENDILK</sequence>
<dbReference type="EMBL" id="GG662720">
    <property type="protein sequence ID" value="EWS74917.1"/>
    <property type="molecule type" value="Genomic_DNA"/>
</dbReference>
<evidence type="ECO:0008006" key="3">
    <source>
        <dbReference type="Google" id="ProtNLM"/>
    </source>
</evidence>
<proteinExistence type="predicted"/>
<evidence type="ECO:0000313" key="2">
    <source>
        <dbReference type="Proteomes" id="UP000009168"/>
    </source>
</evidence>
<protein>
    <recommendedName>
        <fullName evidence="3">Zinc carboxypeptidase family protein</fullName>
    </recommendedName>
</protein>
<reference evidence="2" key="1">
    <citation type="journal article" date="2006" name="PLoS Biol.">
        <title>Macronuclear genome sequence of the ciliate Tetrahymena thermophila, a model eukaryote.</title>
        <authorList>
            <person name="Eisen J.A."/>
            <person name="Coyne R.S."/>
            <person name="Wu M."/>
            <person name="Wu D."/>
            <person name="Thiagarajan M."/>
            <person name="Wortman J.R."/>
            <person name="Badger J.H."/>
            <person name="Ren Q."/>
            <person name="Amedeo P."/>
            <person name="Jones K.M."/>
            <person name="Tallon L.J."/>
            <person name="Delcher A.L."/>
            <person name="Salzberg S.L."/>
            <person name="Silva J.C."/>
            <person name="Haas B.J."/>
            <person name="Majoros W.H."/>
            <person name="Farzad M."/>
            <person name="Carlton J.M."/>
            <person name="Smith R.K. Jr."/>
            <person name="Garg J."/>
            <person name="Pearlman R.E."/>
            <person name="Karrer K.M."/>
            <person name="Sun L."/>
            <person name="Manning G."/>
            <person name="Elde N.C."/>
            <person name="Turkewitz A.P."/>
            <person name="Asai D.J."/>
            <person name="Wilkes D.E."/>
            <person name="Wang Y."/>
            <person name="Cai H."/>
            <person name="Collins K."/>
            <person name="Stewart B.A."/>
            <person name="Lee S.R."/>
            <person name="Wilamowska K."/>
            <person name="Weinberg Z."/>
            <person name="Ruzzo W.L."/>
            <person name="Wloga D."/>
            <person name="Gaertig J."/>
            <person name="Frankel J."/>
            <person name="Tsao C.-C."/>
            <person name="Gorovsky M.A."/>
            <person name="Keeling P.J."/>
            <person name="Waller R.F."/>
            <person name="Patron N.J."/>
            <person name="Cherry J.M."/>
            <person name="Stover N.A."/>
            <person name="Krieger C.J."/>
            <person name="del Toro C."/>
            <person name="Ryder H.F."/>
            <person name="Williamson S.C."/>
            <person name="Barbeau R.A."/>
            <person name="Hamilton E.P."/>
            <person name="Orias E."/>
        </authorList>
    </citation>
    <scope>NUCLEOTIDE SEQUENCE [LARGE SCALE GENOMIC DNA]</scope>
    <source>
        <strain evidence="2">SB210</strain>
    </source>
</reference>
<dbReference type="Proteomes" id="UP000009168">
    <property type="component" value="Unassembled WGS sequence"/>
</dbReference>
<gene>
    <name evidence="1" type="ORF">TTHERM_000041629</name>
</gene>
<dbReference type="KEGG" id="tet:TTHERM_000041629"/>
<evidence type="ECO:0000313" key="1">
    <source>
        <dbReference type="EMBL" id="EWS74917.1"/>
    </source>
</evidence>
<keyword evidence="2" id="KW-1185">Reference proteome</keyword>
<name>W7XC29_TETTS</name>